<dbReference type="Proteomes" id="UP000308600">
    <property type="component" value="Unassembled WGS sequence"/>
</dbReference>
<reference evidence="1 2" key="1">
    <citation type="journal article" date="2019" name="Nat. Ecol. Evol.">
        <title>Megaphylogeny resolves global patterns of mushroom evolution.</title>
        <authorList>
            <person name="Varga T."/>
            <person name="Krizsan K."/>
            <person name="Foldi C."/>
            <person name="Dima B."/>
            <person name="Sanchez-Garcia M."/>
            <person name="Sanchez-Ramirez S."/>
            <person name="Szollosi G.J."/>
            <person name="Szarkandi J.G."/>
            <person name="Papp V."/>
            <person name="Albert L."/>
            <person name="Andreopoulos W."/>
            <person name="Angelini C."/>
            <person name="Antonin V."/>
            <person name="Barry K.W."/>
            <person name="Bougher N.L."/>
            <person name="Buchanan P."/>
            <person name="Buyck B."/>
            <person name="Bense V."/>
            <person name="Catcheside P."/>
            <person name="Chovatia M."/>
            <person name="Cooper J."/>
            <person name="Damon W."/>
            <person name="Desjardin D."/>
            <person name="Finy P."/>
            <person name="Geml J."/>
            <person name="Haridas S."/>
            <person name="Hughes K."/>
            <person name="Justo A."/>
            <person name="Karasinski D."/>
            <person name="Kautmanova I."/>
            <person name="Kiss B."/>
            <person name="Kocsube S."/>
            <person name="Kotiranta H."/>
            <person name="LaButti K.M."/>
            <person name="Lechner B.E."/>
            <person name="Liimatainen K."/>
            <person name="Lipzen A."/>
            <person name="Lukacs Z."/>
            <person name="Mihaltcheva S."/>
            <person name="Morgado L.N."/>
            <person name="Niskanen T."/>
            <person name="Noordeloos M.E."/>
            <person name="Ohm R.A."/>
            <person name="Ortiz-Santana B."/>
            <person name="Ovrebo C."/>
            <person name="Racz N."/>
            <person name="Riley R."/>
            <person name="Savchenko A."/>
            <person name="Shiryaev A."/>
            <person name="Soop K."/>
            <person name="Spirin V."/>
            <person name="Szebenyi C."/>
            <person name="Tomsovsky M."/>
            <person name="Tulloss R.E."/>
            <person name="Uehling J."/>
            <person name="Grigoriev I.V."/>
            <person name="Vagvolgyi C."/>
            <person name="Papp T."/>
            <person name="Martin F.M."/>
            <person name="Miettinen O."/>
            <person name="Hibbett D.S."/>
            <person name="Nagy L.G."/>
        </authorList>
    </citation>
    <scope>NUCLEOTIDE SEQUENCE [LARGE SCALE GENOMIC DNA]</scope>
    <source>
        <strain evidence="1 2">NL-1719</strain>
    </source>
</reference>
<organism evidence="1 2">
    <name type="scientific">Pluteus cervinus</name>
    <dbReference type="NCBI Taxonomy" id="181527"/>
    <lineage>
        <taxon>Eukaryota</taxon>
        <taxon>Fungi</taxon>
        <taxon>Dikarya</taxon>
        <taxon>Basidiomycota</taxon>
        <taxon>Agaricomycotina</taxon>
        <taxon>Agaricomycetes</taxon>
        <taxon>Agaricomycetidae</taxon>
        <taxon>Agaricales</taxon>
        <taxon>Pluteineae</taxon>
        <taxon>Pluteaceae</taxon>
        <taxon>Pluteus</taxon>
    </lineage>
</organism>
<sequence length="206" mass="23847">MEQSVEDIVDSFDIMGGTEKSKSDMKPDILQALGVPWEDFAASWDLVMLSPHEEKDVEKFLLCLRYPNNPGFGLSYHRAIIQPAEYSEKDIRTSLWWLMFIQEIPRFRGLRLQSSKDRSRSYCAMECGNTFIVTPSSLEGRMKYKMLAEIVDNSGEKGSGLRWDVSFETKTEEDICWEIWHGPGDLRVSRDLIGSQSQRLRVRHLF</sequence>
<proteinExistence type="predicted"/>
<name>A0ACD3APJ4_9AGAR</name>
<evidence type="ECO:0000313" key="1">
    <source>
        <dbReference type="EMBL" id="TFK67189.1"/>
    </source>
</evidence>
<protein>
    <submittedName>
        <fullName evidence="1">Uncharacterized protein</fullName>
    </submittedName>
</protein>
<keyword evidence="2" id="KW-1185">Reference proteome</keyword>
<evidence type="ECO:0000313" key="2">
    <source>
        <dbReference type="Proteomes" id="UP000308600"/>
    </source>
</evidence>
<dbReference type="EMBL" id="ML208382">
    <property type="protein sequence ID" value="TFK67189.1"/>
    <property type="molecule type" value="Genomic_DNA"/>
</dbReference>
<accession>A0ACD3APJ4</accession>
<gene>
    <name evidence="1" type="ORF">BDN72DRAFT_843362</name>
</gene>